<evidence type="ECO:0000256" key="6">
    <source>
        <dbReference type="RuleBase" id="RU000492"/>
    </source>
</evidence>
<dbReference type="SMART" id="SM00490">
    <property type="entry name" value="HELICc"/>
    <property type="match status" value="1"/>
</dbReference>
<keyword evidence="4 6" id="KW-0067">ATP-binding</keyword>
<feature type="domain" description="Helicase ATP-binding" evidence="8">
    <location>
        <begin position="33"/>
        <end position="203"/>
    </location>
</feature>
<accession>A0A3G3IFY8</accession>
<dbReference type="GO" id="GO:0003724">
    <property type="term" value="F:RNA helicase activity"/>
    <property type="evidence" value="ECO:0007669"/>
    <property type="project" value="InterPro"/>
</dbReference>
<evidence type="ECO:0000256" key="3">
    <source>
        <dbReference type="ARBA" id="ARBA00022806"/>
    </source>
</evidence>
<dbReference type="PROSITE" id="PS51194">
    <property type="entry name" value="HELICASE_CTER"/>
    <property type="match status" value="1"/>
</dbReference>
<evidence type="ECO:0000256" key="7">
    <source>
        <dbReference type="SAM" id="MobiDB-lite"/>
    </source>
</evidence>
<dbReference type="Pfam" id="PF03880">
    <property type="entry name" value="DbpA"/>
    <property type="match status" value="1"/>
</dbReference>
<evidence type="ECO:0000259" key="10">
    <source>
        <dbReference type="PROSITE" id="PS51195"/>
    </source>
</evidence>
<dbReference type="InterPro" id="IPR000629">
    <property type="entry name" value="RNA-helicase_DEAD-box_CS"/>
</dbReference>
<dbReference type="Gene3D" id="3.40.50.300">
    <property type="entry name" value="P-loop containing nucleotide triphosphate hydrolases"/>
    <property type="match status" value="2"/>
</dbReference>
<dbReference type="Gene3D" id="3.30.70.330">
    <property type="match status" value="1"/>
</dbReference>
<dbReference type="SMART" id="SM00487">
    <property type="entry name" value="DEXDc"/>
    <property type="match status" value="1"/>
</dbReference>
<evidence type="ECO:0000256" key="2">
    <source>
        <dbReference type="ARBA" id="ARBA00022801"/>
    </source>
</evidence>
<proteinExistence type="inferred from homology"/>
<feature type="compositionally biased region" description="Basic and acidic residues" evidence="7">
    <location>
        <begin position="405"/>
        <end position="418"/>
    </location>
</feature>
<dbReference type="PANTHER" id="PTHR47959:SF1">
    <property type="entry name" value="ATP-DEPENDENT RNA HELICASE DBPA"/>
    <property type="match status" value="1"/>
</dbReference>
<dbReference type="PANTHER" id="PTHR47959">
    <property type="entry name" value="ATP-DEPENDENT RNA HELICASE RHLE-RELATED"/>
    <property type="match status" value="1"/>
</dbReference>
<dbReference type="InterPro" id="IPR027417">
    <property type="entry name" value="P-loop_NTPase"/>
</dbReference>
<dbReference type="PROSITE" id="PS00039">
    <property type="entry name" value="DEAD_ATP_HELICASE"/>
    <property type="match status" value="1"/>
</dbReference>
<evidence type="ECO:0000259" key="9">
    <source>
        <dbReference type="PROSITE" id="PS51194"/>
    </source>
</evidence>
<dbReference type="AlphaFoldDB" id="A0A3G3IFY8"/>
<dbReference type="InterPro" id="IPR012677">
    <property type="entry name" value="Nucleotide-bd_a/b_plait_sf"/>
</dbReference>
<dbReference type="GO" id="GO:0003676">
    <property type="term" value="F:nucleic acid binding"/>
    <property type="evidence" value="ECO:0007669"/>
    <property type="project" value="InterPro"/>
</dbReference>
<dbReference type="InterPro" id="IPR001650">
    <property type="entry name" value="Helicase_C-like"/>
</dbReference>
<evidence type="ECO:0000259" key="8">
    <source>
        <dbReference type="PROSITE" id="PS51192"/>
    </source>
</evidence>
<feature type="domain" description="Helicase C-terminal" evidence="9">
    <location>
        <begin position="214"/>
        <end position="372"/>
    </location>
</feature>
<dbReference type="PROSITE" id="PS51192">
    <property type="entry name" value="HELICASE_ATP_BIND_1"/>
    <property type="match status" value="1"/>
</dbReference>
<dbReference type="InterPro" id="IPR014014">
    <property type="entry name" value="RNA_helicase_DEAD_Q_motif"/>
</dbReference>
<evidence type="ECO:0000256" key="5">
    <source>
        <dbReference type="PROSITE-ProRule" id="PRU00552"/>
    </source>
</evidence>
<dbReference type="GO" id="GO:0140097">
    <property type="term" value="F:catalytic activity, acting on DNA"/>
    <property type="evidence" value="ECO:0007669"/>
    <property type="project" value="UniProtKB-ARBA"/>
</dbReference>
<evidence type="ECO:0000313" key="12">
    <source>
        <dbReference type="Proteomes" id="UP000273278"/>
    </source>
</evidence>
<evidence type="ECO:0000256" key="1">
    <source>
        <dbReference type="ARBA" id="ARBA00022741"/>
    </source>
</evidence>
<dbReference type="Pfam" id="PF00271">
    <property type="entry name" value="Helicase_C"/>
    <property type="match status" value="1"/>
</dbReference>
<dbReference type="OMA" id="TRFHDFK"/>
<dbReference type="InterPro" id="IPR044742">
    <property type="entry name" value="DEAD/DEAH_RhlB"/>
</dbReference>
<dbReference type="RefSeq" id="WP_015504508.1">
    <property type="nucleotide sequence ID" value="NZ_CAYARP010000058.1"/>
</dbReference>
<comment type="similarity">
    <text evidence="6">Belongs to the DEAD box helicase family.</text>
</comment>
<dbReference type="SUPFAM" id="SSF52540">
    <property type="entry name" value="P-loop containing nucleoside triphosphate hydrolases"/>
    <property type="match status" value="1"/>
</dbReference>
<protein>
    <submittedName>
        <fullName evidence="11">ATP-dependent RNA helicase</fullName>
    </submittedName>
</protein>
<gene>
    <name evidence="11" type="ORF">BKD89_03040</name>
</gene>
<feature type="domain" description="DEAD-box RNA helicase Q" evidence="10">
    <location>
        <begin position="2"/>
        <end position="30"/>
    </location>
</feature>
<dbReference type="EMBL" id="CP017686">
    <property type="protein sequence ID" value="AYQ54783.1"/>
    <property type="molecule type" value="Genomic_DNA"/>
</dbReference>
<dbReference type="CDD" id="cd18787">
    <property type="entry name" value="SF2_C_DEAD"/>
    <property type="match status" value="1"/>
</dbReference>
<dbReference type="GO" id="GO:0005524">
    <property type="term" value="F:ATP binding"/>
    <property type="evidence" value="ECO:0007669"/>
    <property type="project" value="UniProtKB-KW"/>
</dbReference>
<dbReference type="InterPro" id="IPR014001">
    <property type="entry name" value="Helicase_ATP-bd"/>
</dbReference>
<dbReference type="Proteomes" id="UP000273278">
    <property type="component" value="Chromosome"/>
</dbReference>
<name>A0A3G3IFY8_9ARCH</name>
<dbReference type="InterPro" id="IPR005580">
    <property type="entry name" value="DbpA/CsdA_RNA-bd_dom"/>
</dbReference>
<dbReference type="Pfam" id="PF00270">
    <property type="entry name" value="DEAD"/>
    <property type="match status" value="1"/>
</dbReference>
<evidence type="ECO:0000256" key="4">
    <source>
        <dbReference type="ARBA" id="ARBA00022840"/>
    </source>
</evidence>
<dbReference type="CDD" id="cd12252">
    <property type="entry name" value="RRM_DbpA"/>
    <property type="match status" value="1"/>
</dbReference>
<evidence type="ECO:0000313" key="11">
    <source>
        <dbReference type="EMBL" id="AYQ54783.1"/>
    </source>
</evidence>
<keyword evidence="3 6" id="KW-0347">Helicase</keyword>
<organism evidence="11 12">
    <name type="scientific">Methanomethylophilus alvi</name>
    <dbReference type="NCBI Taxonomy" id="1291540"/>
    <lineage>
        <taxon>Archaea</taxon>
        <taxon>Methanobacteriati</taxon>
        <taxon>Thermoplasmatota</taxon>
        <taxon>Thermoplasmata</taxon>
        <taxon>Methanomassiliicoccales</taxon>
        <taxon>Methanomethylophilaceae</taxon>
        <taxon>Methanomethylophilus</taxon>
    </lineage>
</organism>
<feature type="short sequence motif" description="Q motif" evidence="5">
    <location>
        <begin position="2"/>
        <end position="30"/>
    </location>
</feature>
<sequence>MTSFEDLGVSPDIVRAAADMGWTEPTPVQMEAVPAGLEGRDLIAKAQTGTGKTGAYSMITMTRAKPGSKVPSVLIIAPTRELAMQVDAEIRKLSKRSGHCSVPVYGGADMRRQSDDIRRGADIIVGTPGRLRDMCERGILVLDRVSEVVIDEADRMMEMGFEDDLDAVLEHVPKERHTMMFSATMTRAVERLEKDMLDDPAVVDASDGNAVTGLTKQYVVKCRRDEKKDMLREILSKGTPKAIVFCATKTMVDDLFQEFRDDAKAGTLHGDMPQSLRERVIRNFRDNRVLVLIATDVAARGLDIEDVDLVVNYDAPSRADTYIHRIGRTGRAGREGVSLTLATKRDMDFVRDYEHEIGMRIRAIDVDDIEPFETVHEPVRRERRPQRGERQASADRVKAPRGKKAGKESARPQRSDDRMVVEVNVGKNDDVNRTQLADFIRKRAGLGEGDIGKVGLGTASSFVEVPADAADLVIESVGGSVFGGKTVTCDYAPEKKKFADRYGGKNRTA</sequence>
<dbReference type="InterPro" id="IPR050079">
    <property type="entry name" value="DEAD_box_RNA_helicase"/>
</dbReference>
<dbReference type="GO" id="GO:0016787">
    <property type="term" value="F:hydrolase activity"/>
    <property type="evidence" value="ECO:0007669"/>
    <property type="project" value="UniProtKB-KW"/>
</dbReference>
<feature type="region of interest" description="Disordered" evidence="7">
    <location>
        <begin position="375"/>
        <end position="418"/>
    </location>
</feature>
<dbReference type="GO" id="GO:0005829">
    <property type="term" value="C:cytosol"/>
    <property type="evidence" value="ECO:0007669"/>
    <property type="project" value="TreeGrafter"/>
</dbReference>
<dbReference type="GeneID" id="41321410"/>
<dbReference type="PROSITE" id="PS51195">
    <property type="entry name" value="Q_MOTIF"/>
    <property type="match status" value="1"/>
</dbReference>
<keyword evidence="2 6" id="KW-0378">Hydrolase</keyword>
<feature type="compositionally biased region" description="Basic and acidic residues" evidence="7">
    <location>
        <begin position="375"/>
        <end position="398"/>
    </location>
</feature>
<dbReference type="CDD" id="cd00268">
    <property type="entry name" value="DEADc"/>
    <property type="match status" value="1"/>
</dbReference>
<reference evidence="11 12" key="1">
    <citation type="submission" date="2016-10" db="EMBL/GenBank/DDBJ databases">
        <title>Complete genome of the TMA-utilizing, human hosted archaeon Methanomethylophilus alvus Gen. nov, sp. nov., strain Mx-05, derived from a pure culture.</title>
        <authorList>
            <person name="Brugere J.-F."/>
            <person name="Ben Hania W."/>
            <person name="Chaudhary P.P."/>
            <person name="Gaci N."/>
            <person name="Borrel G."/>
            <person name="Cao Van Tuat L."/>
            <person name="Fardeau M.-L."/>
            <person name="Harris H.M.B."/>
            <person name="O'Toole P.W."/>
            <person name="Ollivier B."/>
        </authorList>
    </citation>
    <scope>NUCLEOTIDE SEQUENCE [LARGE SCALE GENOMIC DNA]</scope>
    <source>
        <strain evidence="11 12">Mx-05</strain>
    </source>
</reference>
<keyword evidence="1 6" id="KW-0547">Nucleotide-binding</keyword>
<dbReference type="InterPro" id="IPR011545">
    <property type="entry name" value="DEAD/DEAH_box_helicase_dom"/>
</dbReference>